<dbReference type="EMBL" id="CP098611">
    <property type="protein sequence ID" value="USR91175.1"/>
    <property type="molecule type" value="Genomic_DNA"/>
</dbReference>
<sequence length="176" mass="18946">MKLLDSKGRLFGKISLLDIGAIAIIFSVFVAVFLVPGTGGSVAQVNLNTRPVEVTVIVRGLSVLDADDFVEKLRDEGETNIIIRNQPHGKIDILNVERLPRTLAIPQPDGTVAALEDPRSEELYSVNLMLTLAGNARMTDTGPVLGNSKLKIGTPVELEGNLYNFNGSVINVNLDP</sequence>
<reference evidence="2" key="1">
    <citation type="submission" date="2022-06" db="EMBL/GenBank/DDBJ databases">
        <title>Genome sequence of Phormidium yuhuli AB48 isolated from an industrial photobioreactor environment.</title>
        <authorList>
            <person name="Qiu Y."/>
            <person name="Noonan A.J.C."/>
            <person name="Dofher K."/>
            <person name="Koch M."/>
            <person name="Kieft B."/>
            <person name="Lin X."/>
            <person name="Ziels R.M."/>
            <person name="Hallam S.J."/>
        </authorList>
    </citation>
    <scope>NUCLEOTIDE SEQUENCE</scope>
    <source>
        <strain evidence="2">AB48</strain>
    </source>
</reference>
<dbReference type="InterPro" id="IPR025480">
    <property type="entry name" value="DUF4330"/>
</dbReference>
<organism evidence="2 3">
    <name type="scientific">Phormidium yuhuli AB48</name>
    <dbReference type="NCBI Taxonomy" id="2940671"/>
    <lineage>
        <taxon>Bacteria</taxon>
        <taxon>Bacillati</taxon>
        <taxon>Cyanobacteriota</taxon>
        <taxon>Cyanophyceae</taxon>
        <taxon>Oscillatoriophycideae</taxon>
        <taxon>Oscillatoriales</taxon>
        <taxon>Oscillatoriaceae</taxon>
        <taxon>Phormidium</taxon>
        <taxon>Phormidium yuhuli</taxon>
    </lineage>
</organism>
<keyword evidence="1" id="KW-1133">Transmembrane helix</keyword>
<gene>
    <name evidence="2" type="ORF">NEA10_00060</name>
</gene>
<evidence type="ECO:0000256" key="1">
    <source>
        <dbReference type="SAM" id="Phobius"/>
    </source>
</evidence>
<evidence type="ECO:0000313" key="2">
    <source>
        <dbReference type="EMBL" id="USR91175.1"/>
    </source>
</evidence>
<name>A0ABY5AQ89_9CYAN</name>
<dbReference type="Pfam" id="PF14221">
    <property type="entry name" value="DUF4330"/>
    <property type="match status" value="1"/>
</dbReference>
<dbReference type="Proteomes" id="UP001056708">
    <property type="component" value="Chromosome"/>
</dbReference>
<dbReference type="RefSeq" id="WP_252663206.1">
    <property type="nucleotide sequence ID" value="NZ_CP098611.1"/>
</dbReference>
<keyword evidence="1" id="KW-0812">Transmembrane</keyword>
<evidence type="ECO:0000313" key="3">
    <source>
        <dbReference type="Proteomes" id="UP001056708"/>
    </source>
</evidence>
<keyword evidence="3" id="KW-1185">Reference proteome</keyword>
<feature type="transmembrane region" description="Helical" evidence="1">
    <location>
        <begin position="16"/>
        <end position="35"/>
    </location>
</feature>
<accession>A0ABY5AQ89</accession>
<protein>
    <submittedName>
        <fullName evidence="2">DUF4330 domain-containing protein</fullName>
    </submittedName>
</protein>
<keyword evidence="1" id="KW-0472">Membrane</keyword>
<proteinExistence type="predicted"/>